<evidence type="ECO:0000256" key="8">
    <source>
        <dbReference type="ARBA" id="ARBA00023136"/>
    </source>
</evidence>
<accession>A0A9E9LVD9</accession>
<keyword evidence="7" id="KW-0283">Flagellar rotation</keyword>
<reference evidence="14" key="1">
    <citation type="journal article" date="2022" name="Front. Microbiol.">
        <title>New perspectives on an old grouping: The genomic and phenotypic variability of Oxalobacter formigenes and the implications for calcium oxalate stone prevention.</title>
        <authorList>
            <person name="Chmiel J.A."/>
            <person name="Carr C."/>
            <person name="Stuivenberg G.A."/>
            <person name="Venema R."/>
            <person name="Chanyi R.M."/>
            <person name="Al K.F."/>
            <person name="Giguere D."/>
            <person name="Say H."/>
            <person name="Akouris P.P."/>
            <person name="Dominguez Romero S.A."/>
            <person name="Kwong A."/>
            <person name="Tai V."/>
            <person name="Koval S.F."/>
            <person name="Razvi H."/>
            <person name="Bjazevic J."/>
            <person name="Burton J.P."/>
        </authorList>
    </citation>
    <scope>NUCLEOTIDE SEQUENCE</scope>
    <source>
        <strain evidence="14">WoOx3</strain>
    </source>
</reference>
<evidence type="ECO:0000259" key="12">
    <source>
        <dbReference type="Pfam" id="PF14841"/>
    </source>
</evidence>
<name>A0A9E9LVD9_9BURK</name>
<dbReference type="InterPro" id="IPR011002">
    <property type="entry name" value="FliG_a-hlx"/>
</dbReference>
<dbReference type="Pfam" id="PF14842">
    <property type="entry name" value="FliG_N"/>
    <property type="match status" value="1"/>
</dbReference>
<keyword evidence="14" id="KW-0969">Cilium</keyword>
<dbReference type="NCBIfam" id="TIGR00207">
    <property type="entry name" value="fliG"/>
    <property type="match status" value="1"/>
</dbReference>
<dbReference type="Pfam" id="PF01706">
    <property type="entry name" value="FliG_C"/>
    <property type="match status" value="1"/>
</dbReference>
<protein>
    <recommendedName>
        <fullName evidence="4">Flagellar motor switch protein FliG</fullName>
    </recommendedName>
</protein>
<dbReference type="InterPro" id="IPR000090">
    <property type="entry name" value="Flg_Motor_Flig"/>
</dbReference>
<evidence type="ECO:0000259" key="13">
    <source>
        <dbReference type="Pfam" id="PF14842"/>
    </source>
</evidence>
<evidence type="ECO:0000256" key="1">
    <source>
        <dbReference type="ARBA" id="ARBA00004117"/>
    </source>
</evidence>
<evidence type="ECO:0000256" key="6">
    <source>
        <dbReference type="ARBA" id="ARBA00022500"/>
    </source>
</evidence>
<organism evidence="14 15">
    <name type="scientific">Oxalobacter vibrioformis</name>
    <dbReference type="NCBI Taxonomy" id="933080"/>
    <lineage>
        <taxon>Bacteria</taxon>
        <taxon>Pseudomonadati</taxon>
        <taxon>Pseudomonadota</taxon>
        <taxon>Betaproteobacteria</taxon>
        <taxon>Burkholderiales</taxon>
        <taxon>Oxalobacteraceae</taxon>
        <taxon>Oxalobacter</taxon>
    </lineage>
</organism>
<dbReference type="PRINTS" id="PR00954">
    <property type="entry name" value="FLGMOTORFLIG"/>
</dbReference>
<comment type="function">
    <text evidence="10">FliG is one of three proteins (FliG, FliN, FliM) that forms the rotor-mounted switch complex (C ring), located at the base of the basal body. This complex interacts with the CheY and CheZ chemotaxis proteins, in addition to contacting components of the motor that determine the direction of flagellar rotation.</text>
</comment>
<dbReference type="GO" id="GO:0005886">
    <property type="term" value="C:plasma membrane"/>
    <property type="evidence" value="ECO:0007669"/>
    <property type="project" value="UniProtKB-SubCell"/>
</dbReference>
<evidence type="ECO:0000259" key="11">
    <source>
        <dbReference type="Pfam" id="PF01706"/>
    </source>
</evidence>
<keyword evidence="8" id="KW-0472">Membrane</keyword>
<keyword evidence="6" id="KW-0145">Chemotaxis</keyword>
<dbReference type="Pfam" id="PF14841">
    <property type="entry name" value="FliG_M"/>
    <property type="match status" value="1"/>
</dbReference>
<dbReference type="InterPro" id="IPR023087">
    <property type="entry name" value="Flg_Motor_Flig_C"/>
</dbReference>
<dbReference type="GO" id="GO:0071973">
    <property type="term" value="P:bacterial-type flagellum-dependent cell motility"/>
    <property type="evidence" value="ECO:0007669"/>
    <property type="project" value="InterPro"/>
</dbReference>
<keyword evidence="15" id="KW-1185">Reference proteome</keyword>
<dbReference type="PIRSF" id="PIRSF003161">
    <property type="entry name" value="FliG"/>
    <property type="match status" value="1"/>
</dbReference>
<dbReference type="PANTHER" id="PTHR30534">
    <property type="entry name" value="FLAGELLAR MOTOR SWITCH PROTEIN FLIG"/>
    <property type="match status" value="1"/>
</dbReference>
<dbReference type="InterPro" id="IPR032779">
    <property type="entry name" value="FliG_M"/>
</dbReference>
<dbReference type="RefSeq" id="WP_269308560.1">
    <property type="nucleotide sequence ID" value="NZ_CP098242.1"/>
</dbReference>
<evidence type="ECO:0000256" key="7">
    <source>
        <dbReference type="ARBA" id="ARBA00022779"/>
    </source>
</evidence>
<keyword evidence="5" id="KW-1003">Cell membrane</keyword>
<dbReference type="AlphaFoldDB" id="A0A9E9LVD9"/>
<evidence type="ECO:0000256" key="4">
    <source>
        <dbReference type="ARBA" id="ARBA00021870"/>
    </source>
</evidence>
<proteinExistence type="inferred from homology"/>
<dbReference type="Proteomes" id="UP001156215">
    <property type="component" value="Chromosome"/>
</dbReference>
<comment type="subcellular location">
    <subcellularLocation>
        <location evidence="1">Bacterial flagellum basal body</location>
    </subcellularLocation>
    <subcellularLocation>
        <location evidence="2">Cell inner membrane</location>
        <topology evidence="2">Peripheral membrane protein</topology>
        <orientation evidence="2">Cytoplasmic side</orientation>
    </subcellularLocation>
</comment>
<keyword evidence="14" id="KW-0282">Flagellum</keyword>
<dbReference type="Gene3D" id="1.10.220.30">
    <property type="match status" value="3"/>
</dbReference>
<dbReference type="GO" id="GO:0009425">
    <property type="term" value="C:bacterial-type flagellum basal body"/>
    <property type="evidence" value="ECO:0007669"/>
    <property type="project" value="UniProtKB-SubCell"/>
</dbReference>
<dbReference type="EMBL" id="CP098242">
    <property type="protein sequence ID" value="WAW09559.1"/>
    <property type="molecule type" value="Genomic_DNA"/>
</dbReference>
<evidence type="ECO:0000313" key="15">
    <source>
        <dbReference type="Proteomes" id="UP001156215"/>
    </source>
</evidence>
<feature type="domain" description="Flagellar motor switch protein FliG N-terminal" evidence="13">
    <location>
        <begin position="8"/>
        <end position="109"/>
    </location>
</feature>
<evidence type="ECO:0000313" key="14">
    <source>
        <dbReference type="EMBL" id="WAW09559.1"/>
    </source>
</evidence>
<evidence type="ECO:0000256" key="5">
    <source>
        <dbReference type="ARBA" id="ARBA00022475"/>
    </source>
</evidence>
<evidence type="ECO:0000256" key="9">
    <source>
        <dbReference type="ARBA" id="ARBA00023143"/>
    </source>
</evidence>
<evidence type="ECO:0000256" key="2">
    <source>
        <dbReference type="ARBA" id="ARBA00004515"/>
    </source>
</evidence>
<dbReference type="GO" id="GO:0006935">
    <property type="term" value="P:chemotaxis"/>
    <property type="evidence" value="ECO:0007669"/>
    <property type="project" value="UniProtKB-KW"/>
</dbReference>
<feature type="domain" description="Flagellar motor switch protein FliG middle" evidence="12">
    <location>
        <begin position="120"/>
        <end position="192"/>
    </location>
</feature>
<dbReference type="KEGG" id="ovb:NB640_09985"/>
<dbReference type="GO" id="GO:0003774">
    <property type="term" value="F:cytoskeletal motor activity"/>
    <property type="evidence" value="ECO:0007669"/>
    <property type="project" value="InterPro"/>
</dbReference>
<dbReference type="FunFam" id="1.10.220.30:FF:000001">
    <property type="entry name" value="Flagellar motor switch protein FliG"/>
    <property type="match status" value="1"/>
</dbReference>
<keyword evidence="14" id="KW-0966">Cell projection</keyword>
<dbReference type="PANTHER" id="PTHR30534:SF0">
    <property type="entry name" value="FLAGELLAR MOTOR SWITCH PROTEIN FLIG"/>
    <property type="match status" value="1"/>
</dbReference>
<sequence>MTDSTPRKMDGAEKSAIMMLALGADEAAEVMKFMGPREVQKLGAAMATMKGVPAGDLERVLIEFMAEASKNTDIGVDTDSYIRDVLTKALGDDKAAGLITRILGARDESGIESLKWMDGQTVADLIRSEHPQIVATILVHLERDHACEVLGYFAERLRNDVVLRIATLDGVQPSALRELNDVLTKLLTGNENMKKKPMGGVRTAAEILNFMSSEYEGSVMDHLRQYDEKMAQDIMDEMFVFDNIIDIDNRGIQTILREVQSDTLIIALKGTSEELREKFFRNMSQRAAEMMREDLDAKGPVRLSEVEGNQKEILTIVRRLADEGQIVIGGKGDDQFV</sequence>
<dbReference type="SUPFAM" id="SSF48029">
    <property type="entry name" value="FliG"/>
    <property type="match status" value="2"/>
</dbReference>
<dbReference type="InterPro" id="IPR028263">
    <property type="entry name" value="FliG_N"/>
</dbReference>
<gene>
    <name evidence="14" type="primary">fliG</name>
    <name evidence="14" type="ORF">NB640_09985</name>
</gene>
<evidence type="ECO:0000256" key="3">
    <source>
        <dbReference type="ARBA" id="ARBA00010299"/>
    </source>
</evidence>
<keyword evidence="9" id="KW-0975">Bacterial flagellum</keyword>
<comment type="similarity">
    <text evidence="3">Belongs to the FliG family.</text>
</comment>
<feature type="domain" description="Flagellar motor switch protein FliG C-terminal" evidence="11">
    <location>
        <begin position="222"/>
        <end position="328"/>
    </location>
</feature>
<evidence type="ECO:0000256" key="10">
    <source>
        <dbReference type="ARBA" id="ARBA00025598"/>
    </source>
</evidence>